<keyword evidence="2 5" id="KW-0808">Transferase</keyword>
<dbReference type="Pfam" id="PF22624">
    <property type="entry name" value="AASDHPPT_N"/>
    <property type="match status" value="1"/>
</dbReference>
<organism evidence="5">
    <name type="scientific">Microvirga ossetica</name>
    <dbReference type="NCBI Taxonomy" id="1882682"/>
    <lineage>
        <taxon>Bacteria</taxon>
        <taxon>Pseudomonadati</taxon>
        <taxon>Pseudomonadota</taxon>
        <taxon>Alphaproteobacteria</taxon>
        <taxon>Hyphomicrobiales</taxon>
        <taxon>Methylobacteriaceae</taxon>
        <taxon>Microvirga</taxon>
    </lineage>
</organism>
<protein>
    <submittedName>
        <fullName evidence="5">Phosphopantetheinyl transferase</fullName>
    </submittedName>
</protein>
<evidence type="ECO:0000259" key="3">
    <source>
        <dbReference type="Pfam" id="PF01648"/>
    </source>
</evidence>
<dbReference type="InterPro" id="IPR008278">
    <property type="entry name" value="4-PPantetheinyl_Trfase_dom"/>
</dbReference>
<sequence>MMPVLDSDSLEVLAFRLDAEPEAIRAIGDCLSEDEFRRAEVLRLERDRRRFVATRGQLRHLLASRLGVLPSDVELEYGRVGKPCLSRRMPDQSLRFSVSRSEDVAVIALSKAREVGVDIEAVRPVPETDDIAALCFSAPEYESYRNLRPEERLEGFLRSWTRLEAISKAFGCGLGGPFPSNERDFTVITFVPKPAYIGTVVVRN</sequence>
<dbReference type="Pfam" id="PF01648">
    <property type="entry name" value="ACPS"/>
    <property type="match status" value="1"/>
</dbReference>
<dbReference type="SUPFAM" id="SSF56214">
    <property type="entry name" value="4'-phosphopantetheinyl transferase"/>
    <property type="match status" value="2"/>
</dbReference>
<dbReference type="InterPro" id="IPR055066">
    <property type="entry name" value="AASDHPPT_N"/>
</dbReference>
<dbReference type="PANTHER" id="PTHR12215">
    <property type="entry name" value="PHOSPHOPANTETHEINE TRANSFERASE"/>
    <property type="match status" value="1"/>
</dbReference>
<dbReference type="InterPro" id="IPR050559">
    <property type="entry name" value="P-Pant_transferase_sf"/>
</dbReference>
<proteinExistence type="inferred from homology"/>
<evidence type="ECO:0000313" key="5">
    <source>
        <dbReference type="EMBL" id="ANY81512.1"/>
    </source>
</evidence>
<accession>A0A1B2ENW2</accession>
<dbReference type="PANTHER" id="PTHR12215:SF10">
    <property type="entry name" value="L-AMINOADIPATE-SEMIALDEHYDE DEHYDROGENASE-PHOSPHOPANTETHEINYL TRANSFERASE"/>
    <property type="match status" value="1"/>
</dbReference>
<dbReference type="Gene3D" id="3.90.470.20">
    <property type="entry name" value="4'-phosphopantetheinyl transferase domain"/>
    <property type="match status" value="2"/>
</dbReference>
<dbReference type="AlphaFoldDB" id="A0A1B2ENW2"/>
<dbReference type="KEGG" id="moc:BB934_00600"/>
<name>A0A1B2ENW2_9HYPH</name>
<reference evidence="5" key="1">
    <citation type="submission" date="2016-07" db="EMBL/GenBank/DDBJ databases">
        <title>Microvirga ossetica sp. nov. a new species of rhizobia isolated from root nodules of the legume species Vicia alpestris Steven originated from North Ossetia region in the Caucasus.</title>
        <authorList>
            <person name="Safronova V.I."/>
            <person name="Kuznetsova I.G."/>
            <person name="Sazanova A.L."/>
            <person name="Belimov A."/>
            <person name="Andronov E."/>
            <person name="Osledkin Y.S."/>
            <person name="Onishchuk O.P."/>
            <person name="Kurchak O.N."/>
            <person name="Shaposhnikov A.I."/>
            <person name="Willems A."/>
            <person name="Tikhonovich I.A."/>
        </authorList>
    </citation>
    <scope>NUCLEOTIDE SEQUENCE [LARGE SCALE GENOMIC DNA]</scope>
    <source>
        <strain evidence="5">V5/3M</strain>
    </source>
</reference>
<evidence type="ECO:0000259" key="4">
    <source>
        <dbReference type="Pfam" id="PF22624"/>
    </source>
</evidence>
<dbReference type="EMBL" id="CP016616">
    <property type="protein sequence ID" value="ANY81512.1"/>
    <property type="molecule type" value="Genomic_DNA"/>
</dbReference>
<gene>
    <name evidence="5" type="ORF">BB934_00600</name>
</gene>
<evidence type="ECO:0000256" key="2">
    <source>
        <dbReference type="ARBA" id="ARBA00022679"/>
    </source>
</evidence>
<evidence type="ECO:0000256" key="1">
    <source>
        <dbReference type="ARBA" id="ARBA00010990"/>
    </source>
</evidence>
<feature type="domain" description="4'-phosphopantetheinyl transferase N-terminal" evidence="4">
    <location>
        <begin position="23"/>
        <end position="108"/>
    </location>
</feature>
<feature type="domain" description="4'-phosphopantetheinyl transferase" evidence="3">
    <location>
        <begin position="115"/>
        <end position="185"/>
    </location>
</feature>
<dbReference type="GO" id="GO:0008897">
    <property type="term" value="F:holo-[acyl-carrier-protein] synthase activity"/>
    <property type="evidence" value="ECO:0007669"/>
    <property type="project" value="InterPro"/>
</dbReference>
<dbReference type="OrthoDB" id="9808281at2"/>
<dbReference type="GO" id="GO:0005829">
    <property type="term" value="C:cytosol"/>
    <property type="evidence" value="ECO:0007669"/>
    <property type="project" value="TreeGrafter"/>
</dbReference>
<dbReference type="GO" id="GO:0019878">
    <property type="term" value="P:lysine biosynthetic process via aminoadipic acid"/>
    <property type="evidence" value="ECO:0007669"/>
    <property type="project" value="TreeGrafter"/>
</dbReference>
<dbReference type="InterPro" id="IPR037143">
    <property type="entry name" value="4-PPantetheinyl_Trfase_dom_sf"/>
</dbReference>
<dbReference type="GO" id="GO:0000287">
    <property type="term" value="F:magnesium ion binding"/>
    <property type="evidence" value="ECO:0007669"/>
    <property type="project" value="InterPro"/>
</dbReference>
<comment type="similarity">
    <text evidence="1">Belongs to the P-Pant transferase superfamily. Gsp/Sfp/HetI/AcpT family.</text>
</comment>